<keyword evidence="2" id="KW-0472">Membrane</keyword>
<name>A0A067QDX6_9AGAM</name>
<dbReference type="Proteomes" id="UP000027265">
    <property type="component" value="Unassembled WGS sequence"/>
</dbReference>
<feature type="region of interest" description="Disordered" evidence="1">
    <location>
        <begin position="333"/>
        <end position="368"/>
    </location>
</feature>
<dbReference type="InParanoid" id="A0A067QDX6"/>
<reference evidence="4" key="1">
    <citation type="journal article" date="2014" name="Proc. Natl. Acad. Sci. U.S.A.">
        <title>Extensive sampling of basidiomycete genomes demonstrates inadequacy of the white-rot/brown-rot paradigm for wood decay fungi.</title>
        <authorList>
            <person name="Riley R."/>
            <person name="Salamov A.A."/>
            <person name="Brown D.W."/>
            <person name="Nagy L.G."/>
            <person name="Floudas D."/>
            <person name="Held B.W."/>
            <person name="Levasseur A."/>
            <person name="Lombard V."/>
            <person name="Morin E."/>
            <person name="Otillar R."/>
            <person name="Lindquist E.A."/>
            <person name="Sun H."/>
            <person name="LaButti K.M."/>
            <person name="Schmutz J."/>
            <person name="Jabbour D."/>
            <person name="Luo H."/>
            <person name="Baker S.E."/>
            <person name="Pisabarro A.G."/>
            <person name="Walton J.D."/>
            <person name="Blanchette R.A."/>
            <person name="Henrissat B."/>
            <person name="Martin F."/>
            <person name="Cullen D."/>
            <person name="Hibbett D.S."/>
            <person name="Grigoriev I.V."/>
        </authorList>
    </citation>
    <scope>NUCLEOTIDE SEQUENCE [LARGE SCALE GENOMIC DNA]</scope>
    <source>
        <strain evidence="4">MUCL 33604</strain>
    </source>
</reference>
<dbReference type="EMBL" id="KL197709">
    <property type="protein sequence ID" value="KDQ65154.1"/>
    <property type="molecule type" value="Genomic_DNA"/>
</dbReference>
<evidence type="ECO:0000313" key="4">
    <source>
        <dbReference type="Proteomes" id="UP000027265"/>
    </source>
</evidence>
<evidence type="ECO:0000256" key="2">
    <source>
        <dbReference type="SAM" id="Phobius"/>
    </source>
</evidence>
<dbReference type="HOGENOM" id="CLU_752395_0_0_1"/>
<keyword evidence="4" id="KW-1185">Reference proteome</keyword>
<keyword evidence="2" id="KW-1133">Transmembrane helix</keyword>
<dbReference type="AlphaFoldDB" id="A0A067QDX6"/>
<gene>
    <name evidence="3" type="ORF">JAAARDRAFT_249104</name>
</gene>
<protein>
    <submittedName>
        <fullName evidence="3">Uncharacterized protein</fullName>
    </submittedName>
</protein>
<proteinExistence type="predicted"/>
<feature type="transmembrane region" description="Helical" evidence="2">
    <location>
        <begin position="86"/>
        <end position="118"/>
    </location>
</feature>
<keyword evidence="2" id="KW-0812">Transmembrane</keyword>
<evidence type="ECO:0000313" key="3">
    <source>
        <dbReference type="EMBL" id="KDQ65154.1"/>
    </source>
</evidence>
<accession>A0A067QDX6</accession>
<evidence type="ECO:0000256" key="1">
    <source>
        <dbReference type="SAM" id="MobiDB-lite"/>
    </source>
</evidence>
<organism evidence="3 4">
    <name type="scientific">Jaapia argillacea MUCL 33604</name>
    <dbReference type="NCBI Taxonomy" id="933084"/>
    <lineage>
        <taxon>Eukaryota</taxon>
        <taxon>Fungi</taxon>
        <taxon>Dikarya</taxon>
        <taxon>Basidiomycota</taxon>
        <taxon>Agaricomycotina</taxon>
        <taxon>Agaricomycetes</taxon>
        <taxon>Agaricomycetidae</taxon>
        <taxon>Jaapiales</taxon>
        <taxon>Jaapiaceae</taxon>
        <taxon>Jaapia</taxon>
    </lineage>
</organism>
<sequence>MDCPFRQMLSSRITSTPSLPYHSPICPNPAILGERQPPPPNLSIPSYFSGLANLYINLQSSASHLDNIVPHYQQSGMSLSSKLDNIYFAILFGLLVTLMSLVALAVIVGSAISVWVWVSQSAPWAWVGVRRSFSSYIRVPEIELESEGGHGEESSLSASRLWDTEDDEPLFKMPSIEAYQEKRLKLNNAANVSPPPSPTFTNAIGTLVTSYFPSSPPTSPIPTLLVHSPSGTLSPPPFYFPDLLHPIRPIPNPQYLSGSKWIYKPQPEHTRTRSVPVFRMKPVGGGRIRSNSFYGGGRPMVPLVGVPVLSGREKMGEPGPATRKVLATISRRQALEAESNSSKRGRRGHIAKGKENYPLLPLPVTSRS</sequence>